<evidence type="ECO:0000313" key="4">
    <source>
        <dbReference type="Proteomes" id="UP000184267"/>
    </source>
</evidence>
<feature type="compositionally biased region" description="Polar residues" evidence="1">
    <location>
        <begin position="1"/>
        <end position="12"/>
    </location>
</feature>
<dbReference type="Proteomes" id="UP000184267">
    <property type="component" value="Unassembled WGS sequence"/>
</dbReference>
<protein>
    <recommendedName>
        <fullName evidence="2">F-box domain-containing protein</fullName>
    </recommendedName>
</protein>
<name>A0A1M2VT81_TRAPU</name>
<organism evidence="3 4">
    <name type="scientific">Trametes pubescens</name>
    <name type="common">White-rot fungus</name>
    <dbReference type="NCBI Taxonomy" id="154538"/>
    <lineage>
        <taxon>Eukaryota</taxon>
        <taxon>Fungi</taxon>
        <taxon>Dikarya</taxon>
        <taxon>Basidiomycota</taxon>
        <taxon>Agaricomycotina</taxon>
        <taxon>Agaricomycetes</taxon>
        <taxon>Polyporales</taxon>
        <taxon>Polyporaceae</taxon>
        <taxon>Trametes</taxon>
    </lineage>
</organism>
<keyword evidence="4" id="KW-1185">Reference proteome</keyword>
<dbReference type="EMBL" id="MNAD01000731">
    <property type="protein sequence ID" value="OJT10813.1"/>
    <property type="molecule type" value="Genomic_DNA"/>
</dbReference>
<dbReference type="SUPFAM" id="SSF81383">
    <property type="entry name" value="F-box domain"/>
    <property type="match status" value="1"/>
</dbReference>
<comment type="caution">
    <text evidence="3">The sequence shown here is derived from an EMBL/GenBank/DDBJ whole genome shotgun (WGS) entry which is preliminary data.</text>
</comment>
<dbReference type="OrthoDB" id="2746750at2759"/>
<dbReference type="STRING" id="154538.A0A1M2VT81"/>
<dbReference type="CDD" id="cd09917">
    <property type="entry name" value="F-box_SF"/>
    <property type="match status" value="1"/>
</dbReference>
<evidence type="ECO:0000259" key="2">
    <source>
        <dbReference type="PROSITE" id="PS50181"/>
    </source>
</evidence>
<dbReference type="Pfam" id="PF00646">
    <property type="entry name" value="F-box"/>
    <property type="match status" value="1"/>
</dbReference>
<feature type="region of interest" description="Disordered" evidence="1">
    <location>
        <begin position="1"/>
        <end position="33"/>
    </location>
</feature>
<dbReference type="InterPro" id="IPR036047">
    <property type="entry name" value="F-box-like_dom_sf"/>
</dbReference>
<feature type="domain" description="F-box" evidence="2">
    <location>
        <begin position="39"/>
        <end position="88"/>
    </location>
</feature>
<dbReference type="InterPro" id="IPR001810">
    <property type="entry name" value="F-box_dom"/>
</dbReference>
<sequence length="926" mass="104190">MSDNATNGTTPPTAKRARGNHPKTGGIVKERGSGGPGKLAGFMHMPMDMFFEIASCLHPLDLLHISRTSKQLRSVILSRKSRFVWTASLAGVEGLPPCPEGMTEPAYSALLFDRVCNLCGARSSWVDYAIRLRLCPSCRKENILTGKEILPDMDHVTQRFLMAMVPCETGKDVAVAVHLERPLTHAPGDKYHAPQLRRMIMLPRKFRAQRDDETALDYMDDVFSNSTKAHVHATALLQWEAGVALNRQKEEDALKARRKASIVERVKILGYAEADFPSTKDWAKLVDQPKELTDRIWNNIKTKIVAMLKEEKERRTEAAYASRLEARLNQLSAYYNEAILEPMSSAQRALMPNLFNFYRLPSIAALVRQNDAQGDVTRDEFLALMPQLLQEVEVYKTEAKAAALAILHRALEYKPSVAGWKEDLENLSANEALTRQYALFGCHMPSHPWRQNPYHLTFEQMHDHWRTDHPEAGWVVPASYEGHSIQKDLWCSGEYGLGGKMLDSAGLPRNTPIAVLTGLIQAGRLYCSCGDPAMPPPEELDWSKLFTHVTKDLAKLEKRRKERTRVTSFNLILRSHHPLTGPDTCIKLLPEGVDTTPARARATAVDLKTRRMIEDRLALQPTGPRSIAVCRLCKALTARTYWKDGIADMELPETQAGIVHHLRGWSLCTRGEKKHDAEARKFGFRGKDELSSALTDFITTHLDTLQCYAKAALALKGGPRYMNSPPRQLEIILECRHTRGCSLDPASTFELVQSRWETIEEYTSTPLGAFNWRRSVGSREGAQREYGHDPRFAGMLSVKVVVEGFTPTSGGFFPQYRRSAPFLQDLHVSAEDIRKMLADVLVLCVSSIRLGLPLQPIQTPQGVSFAAVPGRLVRTNKRWNWEPLLRSWEAYLEGPRGVQTVDSWIGDPALQSGRPFEQLLQLIREL</sequence>
<dbReference type="AlphaFoldDB" id="A0A1M2VT81"/>
<dbReference type="PROSITE" id="PS50181">
    <property type="entry name" value="FBOX"/>
    <property type="match status" value="1"/>
</dbReference>
<dbReference type="SMART" id="SM00256">
    <property type="entry name" value="FBOX"/>
    <property type="match status" value="1"/>
</dbReference>
<evidence type="ECO:0000256" key="1">
    <source>
        <dbReference type="SAM" id="MobiDB-lite"/>
    </source>
</evidence>
<accession>A0A1M2VT81</accession>
<dbReference type="OMA" id="QFREERT"/>
<reference evidence="3 4" key="1">
    <citation type="submission" date="2016-10" db="EMBL/GenBank/DDBJ databases">
        <title>Genome sequence of the basidiomycete white-rot fungus Trametes pubescens.</title>
        <authorList>
            <person name="Makela M.R."/>
            <person name="Granchi Z."/>
            <person name="Peng M."/>
            <person name="De Vries R.P."/>
            <person name="Grigoriev I."/>
            <person name="Riley R."/>
            <person name="Hilden K."/>
        </authorList>
    </citation>
    <scope>NUCLEOTIDE SEQUENCE [LARGE SCALE GENOMIC DNA]</scope>
    <source>
        <strain evidence="3 4">FBCC735</strain>
    </source>
</reference>
<evidence type="ECO:0000313" key="3">
    <source>
        <dbReference type="EMBL" id="OJT10813.1"/>
    </source>
</evidence>
<gene>
    <name evidence="3" type="ORF">TRAPUB_12682</name>
</gene>
<proteinExistence type="predicted"/>